<dbReference type="PANTHER" id="PTHR30098">
    <property type="entry name" value="LEUCYL/PHENYLALANYL-TRNA--PROTEIN TRANSFERASE"/>
    <property type="match status" value="1"/>
</dbReference>
<dbReference type="GO" id="GO:0030163">
    <property type="term" value="P:protein catabolic process"/>
    <property type="evidence" value="ECO:0007669"/>
    <property type="project" value="InterPro"/>
</dbReference>
<keyword evidence="3" id="KW-0012">Acyltransferase</keyword>
<organism evidence="4">
    <name type="scientific">Gracilinema caldarium</name>
    <dbReference type="NCBI Taxonomy" id="215591"/>
    <lineage>
        <taxon>Bacteria</taxon>
        <taxon>Pseudomonadati</taxon>
        <taxon>Spirochaetota</taxon>
        <taxon>Spirochaetia</taxon>
        <taxon>Spirochaetales</taxon>
        <taxon>Breznakiellaceae</taxon>
        <taxon>Gracilinema</taxon>
    </lineage>
</organism>
<accession>A0A7C3ILN6</accession>
<keyword evidence="2 4" id="KW-0808">Transferase</keyword>
<gene>
    <name evidence="4" type="ORF">ENS59_12400</name>
</gene>
<dbReference type="SUPFAM" id="SSF55729">
    <property type="entry name" value="Acyl-CoA N-acyltransferases (Nat)"/>
    <property type="match status" value="1"/>
</dbReference>
<dbReference type="InterPro" id="IPR042203">
    <property type="entry name" value="Leu/Phe-tRNA_Trfase_C"/>
</dbReference>
<dbReference type="GO" id="GO:0005737">
    <property type="term" value="C:cytoplasm"/>
    <property type="evidence" value="ECO:0007669"/>
    <property type="project" value="TreeGrafter"/>
</dbReference>
<evidence type="ECO:0000256" key="3">
    <source>
        <dbReference type="ARBA" id="ARBA00023315"/>
    </source>
</evidence>
<evidence type="ECO:0000256" key="2">
    <source>
        <dbReference type="ARBA" id="ARBA00022679"/>
    </source>
</evidence>
<evidence type="ECO:0000313" key="4">
    <source>
        <dbReference type="EMBL" id="HFH30285.1"/>
    </source>
</evidence>
<dbReference type="InterPro" id="IPR004616">
    <property type="entry name" value="Leu/Phe-tRNA_Trfase"/>
</dbReference>
<comment type="caution">
    <text evidence="4">The sequence shown here is derived from an EMBL/GenBank/DDBJ whole genome shotgun (WGS) entry which is preliminary data.</text>
</comment>
<dbReference type="GO" id="GO:0008914">
    <property type="term" value="F:leucyl-tRNA--protein transferase activity"/>
    <property type="evidence" value="ECO:0007669"/>
    <property type="project" value="InterPro"/>
</dbReference>
<dbReference type="InterPro" id="IPR016181">
    <property type="entry name" value="Acyl_CoA_acyltransferase"/>
</dbReference>
<proteinExistence type="predicted"/>
<reference evidence="4" key="1">
    <citation type="journal article" date="2020" name="mSystems">
        <title>Genome- and Community-Level Interaction Insights into Carbon Utilization and Element Cycling Functions of Hydrothermarchaeota in Hydrothermal Sediment.</title>
        <authorList>
            <person name="Zhou Z."/>
            <person name="Liu Y."/>
            <person name="Xu W."/>
            <person name="Pan J."/>
            <person name="Luo Z.H."/>
            <person name="Li M."/>
        </authorList>
    </citation>
    <scope>NUCLEOTIDE SEQUENCE [LARGE SCALE GENOMIC DNA]</scope>
    <source>
        <strain evidence="4">SpSt-503</strain>
    </source>
</reference>
<dbReference type="Pfam" id="PF03588">
    <property type="entry name" value="Leu_Phe_trans"/>
    <property type="match status" value="2"/>
</dbReference>
<name>A0A7C3ILN6_9SPIR</name>
<protein>
    <submittedName>
        <fullName evidence="4">Leucyl-tRNA--protein transferase</fullName>
    </submittedName>
</protein>
<sequence>MNYDQVVNALIRHNYQEEFCLSQSFDTEFIRALMEAGFLVMSYADENDAILMPKLHLERSVLFFNNLHISKSAKRLLARYTLKPFDMVPQIIKTCVTAHGDDWLTEPLQEAFGKLAWPSAVDADRNRWMAADNVLPPPSRTFCSAFGLYRDNTLVAGEFGVVSGGVYTSYSGFFTENGAGTVQMILTAQYLEKQGFAFWDLGMPLEYKSALGAVELDRRTFIQKFRESRAFQPVLPVSRS</sequence>
<dbReference type="EMBL" id="DSVL01000378">
    <property type="protein sequence ID" value="HFH30285.1"/>
    <property type="molecule type" value="Genomic_DNA"/>
</dbReference>
<evidence type="ECO:0000256" key="1">
    <source>
        <dbReference type="ARBA" id="ARBA00022490"/>
    </source>
</evidence>
<keyword evidence="1" id="KW-0963">Cytoplasm</keyword>
<dbReference type="Gene3D" id="3.40.630.70">
    <property type="entry name" value="Leucyl/phenylalanyl-tRNA-protein transferase, C-terminal domain"/>
    <property type="match status" value="1"/>
</dbReference>
<dbReference type="AlphaFoldDB" id="A0A7C3ILN6"/>
<dbReference type="PANTHER" id="PTHR30098:SF2">
    <property type="entry name" value="LEUCYL_PHENYLALANYL-TRNA--PROTEIN TRANSFERASE"/>
    <property type="match status" value="1"/>
</dbReference>